<comment type="caution">
    <text evidence="2">The sequence shown here is derived from an EMBL/GenBank/DDBJ whole genome shotgun (WGS) entry which is preliminary data.</text>
</comment>
<dbReference type="EMBL" id="JAFHKR010000038">
    <property type="protein sequence ID" value="MBN3554035.1"/>
    <property type="molecule type" value="Genomic_DNA"/>
</dbReference>
<evidence type="ECO:0000313" key="3">
    <source>
        <dbReference type="Proteomes" id="UP001296923"/>
    </source>
</evidence>
<name>A0ABS2ZPR6_9BACL</name>
<dbReference type="Gene3D" id="3.40.630.30">
    <property type="match status" value="1"/>
</dbReference>
<dbReference type="Pfam" id="PF13302">
    <property type="entry name" value="Acetyltransf_3"/>
    <property type="match status" value="1"/>
</dbReference>
<dbReference type="InterPro" id="IPR016181">
    <property type="entry name" value="Acyl_CoA_acyltransferase"/>
</dbReference>
<dbReference type="PANTHER" id="PTHR43610:SF1">
    <property type="entry name" value="N-ACETYLTRANSFERASE DOMAIN-CONTAINING PROTEIN"/>
    <property type="match status" value="1"/>
</dbReference>
<keyword evidence="3" id="KW-1185">Reference proteome</keyword>
<protein>
    <submittedName>
        <fullName evidence="2">GNAT family N-acetyltransferase</fullName>
    </submittedName>
</protein>
<accession>A0ABS2ZPR6</accession>
<dbReference type="Proteomes" id="UP001296923">
    <property type="component" value="Unassembled WGS sequence"/>
</dbReference>
<organism evidence="2 3">
    <name type="scientific">Fictibacillus nanhaiensis</name>
    <dbReference type="NCBI Taxonomy" id="742169"/>
    <lineage>
        <taxon>Bacteria</taxon>
        <taxon>Bacillati</taxon>
        <taxon>Bacillota</taxon>
        <taxon>Bacilli</taxon>
        <taxon>Bacillales</taxon>
        <taxon>Fictibacillaceae</taxon>
        <taxon>Fictibacillus</taxon>
    </lineage>
</organism>
<feature type="domain" description="N-acetyltransferase" evidence="1">
    <location>
        <begin position="8"/>
        <end position="170"/>
    </location>
</feature>
<gene>
    <name evidence="2" type="ORF">JYA63_07165</name>
</gene>
<dbReference type="SUPFAM" id="SSF55729">
    <property type="entry name" value="Acyl-CoA N-acyltransferases (Nat)"/>
    <property type="match status" value="1"/>
</dbReference>
<reference evidence="2 3" key="1">
    <citation type="submission" date="2021-01" db="EMBL/GenBank/DDBJ databases">
        <title>Genome Sequencing of Type Strains.</title>
        <authorList>
            <person name="Lemaire J.F."/>
            <person name="Inderbitzin P."/>
            <person name="Collins S.B."/>
            <person name="Wespe N."/>
            <person name="Knight-Connoni V."/>
        </authorList>
    </citation>
    <scope>NUCLEOTIDE SEQUENCE [LARGE SCALE GENOMIC DNA]</scope>
    <source>
        <strain evidence="2 3">DSM 23009</strain>
    </source>
</reference>
<proteinExistence type="predicted"/>
<dbReference type="InterPro" id="IPR000182">
    <property type="entry name" value="GNAT_dom"/>
</dbReference>
<evidence type="ECO:0000313" key="2">
    <source>
        <dbReference type="EMBL" id="MBN3554035.1"/>
    </source>
</evidence>
<evidence type="ECO:0000259" key="1">
    <source>
        <dbReference type="PROSITE" id="PS51186"/>
    </source>
</evidence>
<dbReference type="PROSITE" id="PS51186">
    <property type="entry name" value="GNAT"/>
    <property type="match status" value="1"/>
</dbReference>
<sequence length="196" mass="23069">MRIENEIVRLIPMKMEHVEGIYKAADDERIWKHMSVNLTDKNAVVLYVEDAVKRRQDETDEAFVIVHQETGEIIGATWFLDISVPHKRLEIGSTWIHPDYWRSNINTNCKYLLLQHCFEERSLQRVQIKTSHQNVRSQKAIERIGAKKEGILRNHLIQRDGSVRHTVLYSVVSEEWSTIKKHFEDNLLQNSRRIGS</sequence>
<dbReference type="RefSeq" id="WP_205725095.1">
    <property type="nucleotide sequence ID" value="NZ_JAFHKR010000038.1"/>
</dbReference>
<dbReference type="PANTHER" id="PTHR43610">
    <property type="entry name" value="BLL6696 PROTEIN"/>
    <property type="match status" value="1"/>
</dbReference>